<reference evidence="4" key="2">
    <citation type="submission" date="2017-06" db="EMBL/GenBank/DDBJ databases">
        <title>The pomegranate genome and the genomics of punicalagin biosynthesis.</title>
        <authorList>
            <person name="Xu C."/>
        </authorList>
    </citation>
    <scope>NUCLEOTIDE SEQUENCE [LARGE SCALE GENOMIC DNA]</scope>
    <source>
        <tissue evidence="4">Fresh leaf</tissue>
    </source>
</reference>
<dbReference type="AlphaFoldDB" id="A0A218XFP4"/>
<dbReference type="Pfam" id="PF07859">
    <property type="entry name" value="Abhydrolase_3"/>
    <property type="match status" value="1"/>
</dbReference>
<name>A0A218XFP4_PUNGR</name>
<feature type="active site" evidence="2">
    <location>
        <position position="166"/>
    </location>
</feature>
<dbReference type="Gene3D" id="3.40.50.1820">
    <property type="entry name" value="alpha/beta hydrolase"/>
    <property type="match status" value="1"/>
</dbReference>
<dbReference type="Proteomes" id="UP000233551">
    <property type="component" value="Unassembled WGS sequence"/>
</dbReference>
<reference evidence="5 7" key="3">
    <citation type="submission" date="2017-11" db="EMBL/GenBank/DDBJ databases">
        <title>De-novo sequencing of pomegranate (Punica granatum L.) genome.</title>
        <authorList>
            <person name="Akparov Z."/>
            <person name="Amiraslanov A."/>
            <person name="Hajiyeva S."/>
            <person name="Abbasov M."/>
            <person name="Kaur K."/>
            <person name="Hamwieh A."/>
            <person name="Solovyev V."/>
            <person name="Salamov A."/>
            <person name="Braich B."/>
            <person name="Kosarev P."/>
            <person name="Mahmoud A."/>
            <person name="Hajiyev E."/>
            <person name="Babayeva S."/>
            <person name="Izzatullayeva V."/>
            <person name="Mammadov A."/>
            <person name="Mammadov A."/>
            <person name="Sharifova S."/>
            <person name="Ojaghi J."/>
            <person name="Eynullazada K."/>
            <person name="Bayramov B."/>
            <person name="Abdulazimova A."/>
            <person name="Shahmuradov I."/>
        </authorList>
    </citation>
    <scope>NUCLEOTIDE SEQUENCE [LARGE SCALE GENOMIC DNA]</scope>
    <source>
        <strain evidence="5">AG2017</strain>
        <strain evidence="7">cv. AG2017</strain>
        <tissue evidence="5">Leaf</tissue>
    </source>
</reference>
<evidence type="ECO:0000313" key="7">
    <source>
        <dbReference type="Proteomes" id="UP000233551"/>
    </source>
</evidence>
<comment type="caution">
    <text evidence="4">The sequence shown here is derived from an EMBL/GenBank/DDBJ whole genome shotgun (WGS) entry which is preliminary data.</text>
</comment>
<evidence type="ECO:0000256" key="2">
    <source>
        <dbReference type="PROSITE-ProRule" id="PRU10038"/>
    </source>
</evidence>
<protein>
    <recommendedName>
        <fullName evidence="3">Alpha/beta hydrolase fold-3 domain-containing protein</fullName>
    </recommendedName>
</protein>
<evidence type="ECO:0000256" key="1">
    <source>
        <dbReference type="ARBA" id="ARBA00010515"/>
    </source>
</evidence>
<gene>
    <name evidence="4" type="ORF">CDL15_Pgr004173</name>
    <name evidence="5" type="ORF">CRG98_024072</name>
</gene>
<sequence>MDYNHNQELAHDFPPFLRIYKDGRAERYHAFGDVHFVPPGRDPDTGIHTKDIHIPNLPGVTARIFLPKLSEGPDHQKLPLVVHYHGGGFCDGSPHDSATLNYLIGLVLGARVVAISIGYRLAPENPLPTAYEDSLEALKWLASGTEPDPWVSQYADLGRVFLAGDSAGANIAHFVAVQAGISRLTVETGFKINGLLILHPFFGSEEISQNQLYSYLYPASPGYENDPKLNPSVDPDLHRIPVGRILICVGERDWIKDRGLAYYETLCKSEWSGTVELEENKEEDHCFHLFKRNENTKLLMKKLAEFVNLP</sequence>
<dbReference type="InterPro" id="IPR050466">
    <property type="entry name" value="Carboxylest/Gibb_receptor"/>
</dbReference>
<organism evidence="4 6">
    <name type="scientific">Punica granatum</name>
    <name type="common">Pomegranate</name>
    <dbReference type="NCBI Taxonomy" id="22663"/>
    <lineage>
        <taxon>Eukaryota</taxon>
        <taxon>Viridiplantae</taxon>
        <taxon>Streptophyta</taxon>
        <taxon>Embryophyta</taxon>
        <taxon>Tracheophyta</taxon>
        <taxon>Spermatophyta</taxon>
        <taxon>Magnoliopsida</taxon>
        <taxon>eudicotyledons</taxon>
        <taxon>Gunneridae</taxon>
        <taxon>Pentapetalae</taxon>
        <taxon>rosids</taxon>
        <taxon>malvids</taxon>
        <taxon>Myrtales</taxon>
        <taxon>Lythraceae</taxon>
        <taxon>Punica</taxon>
    </lineage>
</organism>
<comment type="similarity">
    <text evidence="1">Belongs to the 'GDXG' lipolytic enzyme family.</text>
</comment>
<keyword evidence="7" id="KW-1185">Reference proteome</keyword>
<accession>A0A218XFP4</accession>
<dbReference type="InterPro" id="IPR029058">
    <property type="entry name" value="AB_hydrolase_fold"/>
</dbReference>
<dbReference type="GeneID" id="116202495"/>
<dbReference type="PROSITE" id="PS01174">
    <property type="entry name" value="LIPASE_GDXG_SER"/>
    <property type="match status" value="1"/>
</dbReference>
<dbReference type="PANTHER" id="PTHR23024">
    <property type="entry name" value="ARYLACETAMIDE DEACETYLASE"/>
    <property type="match status" value="1"/>
</dbReference>
<feature type="domain" description="Alpha/beta hydrolase fold-3" evidence="3">
    <location>
        <begin position="81"/>
        <end position="288"/>
    </location>
</feature>
<dbReference type="OrthoDB" id="408631at2759"/>
<evidence type="ECO:0000313" key="5">
    <source>
        <dbReference type="EMBL" id="PKI55572.1"/>
    </source>
</evidence>
<dbReference type="Proteomes" id="UP000197138">
    <property type="component" value="Unassembled WGS sequence"/>
</dbReference>
<dbReference type="PANTHER" id="PTHR23024:SF632">
    <property type="entry name" value="2-HYDROXYISOFLAVANONE DEHYDRATASE-LIKE"/>
    <property type="match status" value="1"/>
</dbReference>
<dbReference type="SUPFAM" id="SSF53474">
    <property type="entry name" value="alpha/beta-Hydrolases"/>
    <property type="match status" value="1"/>
</dbReference>
<evidence type="ECO:0000313" key="4">
    <source>
        <dbReference type="EMBL" id="OWM83743.1"/>
    </source>
</evidence>
<dbReference type="EMBL" id="PGOL01001688">
    <property type="protein sequence ID" value="PKI55572.1"/>
    <property type="molecule type" value="Genomic_DNA"/>
</dbReference>
<dbReference type="EMBL" id="MTKT01001810">
    <property type="protein sequence ID" value="OWM83743.1"/>
    <property type="molecule type" value="Genomic_DNA"/>
</dbReference>
<proteinExistence type="inferred from homology"/>
<reference evidence="6" key="1">
    <citation type="journal article" date="2017" name="Plant J.">
        <title>The pomegranate (Punica granatum L.) genome and the genomics of punicalagin biosynthesis.</title>
        <authorList>
            <person name="Qin G."/>
            <person name="Xu C."/>
            <person name="Ming R."/>
            <person name="Tang H."/>
            <person name="Guyot R."/>
            <person name="Kramer E.M."/>
            <person name="Hu Y."/>
            <person name="Yi X."/>
            <person name="Qi Y."/>
            <person name="Xu X."/>
            <person name="Gao Z."/>
            <person name="Pan H."/>
            <person name="Jian J."/>
            <person name="Tian Y."/>
            <person name="Yue Z."/>
            <person name="Xu Y."/>
        </authorList>
    </citation>
    <scope>NUCLEOTIDE SEQUENCE [LARGE SCALE GENOMIC DNA]</scope>
    <source>
        <strain evidence="6">cv. Dabenzi</strain>
    </source>
</reference>
<dbReference type="InterPro" id="IPR013094">
    <property type="entry name" value="AB_hydrolase_3"/>
</dbReference>
<dbReference type="STRING" id="22663.A0A218XFP4"/>
<evidence type="ECO:0000313" key="6">
    <source>
        <dbReference type="Proteomes" id="UP000197138"/>
    </source>
</evidence>
<evidence type="ECO:0000259" key="3">
    <source>
        <dbReference type="Pfam" id="PF07859"/>
    </source>
</evidence>
<dbReference type="GO" id="GO:0016787">
    <property type="term" value="F:hydrolase activity"/>
    <property type="evidence" value="ECO:0007669"/>
    <property type="project" value="InterPro"/>
</dbReference>
<dbReference type="InterPro" id="IPR033140">
    <property type="entry name" value="Lipase_GDXG_put_SER_AS"/>
</dbReference>